<comment type="function">
    <text evidence="13 16">Serine/threonine protein kinase which activates checkpoint signaling upon genotoxic stresses such as ionizing radiation (IR), ultraviolet light (UV), or DNA replication stalling, thereby acting as a DNA damage sensor. Recognizes the substrate consensus sequence [ST]-Q. Phosphorylates histone H2A to form H2AS128ph (gamma-H2A) at sites of DNA damage, involved in the regulation of DNA damage response mechanism. Required for the control of telomere length and genome stability.</text>
</comment>
<dbReference type="PANTHER" id="PTHR37079:SF4">
    <property type="entry name" value="SERINE_THREONINE-PROTEIN KINASE ATM"/>
    <property type="match status" value="1"/>
</dbReference>
<dbReference type="GO" id="GO:0006325">
    <property type="term" value="P:chromatin organization"/>
    <property type="evidence" value="ECO:0007669"/>
    <property type="project" value="UniProtKB-KW"/>
</dbReference>
<keyword evidence="16" id="KW-0779">Telomere</keyword>
<evidence type="ECO:0000256" key="7">
    <source>
        <dbReference type="ARBA" id="ARBA00022679"/>
    </source>
</evidence>
<sequence>MAPESINLARTLDNLTSDKATERQQGRDALRNAFERTSVVLHLDEKGKGKPWLAVFQALFASFTKELKACVSKTGILPTQTTGRGSAALKRLGDVASVVRWLTERSIERLNGRVIKCLLTHLTHAIVYQGELLMPVALDYAKTINFIVAYKPHLYALKDDMWHDLLALAFNVVVGRGPRRKFAEDLDREDDGAELDSDVEMDESDGTDRGEGPSTSKLKRPRPASHSSPHRRATVTRTSQPVTLEQIEFMSVVSILLCSPVAPLLAGPDDGTERAQQNPNRFPRILLSYFTRFLRIYTGDTSMHHDFLIALSSALSHLTLNCRQLVNWFANDNWEALVSMWGMKNQSLKGHLAVILRQLFPYLLVDALDSEAVEPNVDPAAALSALWNALEASAYSRGSVLSLSLESLQLRLLDPEVEERAAFTTQTFASGWHFDSEKALSWAVLELQADCAEKLFLRLESTYSSVTPSGKRVKLENPVSGLLLSMRSPVSQQARMHHIQVLLFLIDRHWSTFYDQLRQEIIAALVPLVSFEDPIIQSWTFLCLAAIAHAECAIVSSSTTEPAPLHVTSTWDPIWTHAMRRANVPAVSRAACHTAHTLLAHSGRLLSPHRVLQEIESFVKDLDVQGPGFPYDSVCDFMVLCLRIANQDVRLYRMQMEEKVLSWLVESWRIGNERRTSMPLHTVADIHALLEGIVSSSKRVRLQCDAILPHSVVVDALLDERQTGVIRDFQLYAHLPPYHRERHPSTGSPSTLVSPHCSGVPNPFIDSNELAPPRGRERRISAFLLKSLEEALLTLVSREVGYGSPTAERIRSSMDLVSSALLFEGSLLMNGTQSNRRVLRAACKLLAAITPMLTDGRWSPEERRLMLDAVHPLIRADDRCAEVVGWDTLVPPSERTGIKSQVLRELLSLSLRTDRSSVSLRRDLQRSVFRSADVQDAFAGLLNQLRLVLCMAVGRPLDDDSRAQGRIDDTDGFGPVRTKHSAALNSVTRDAEKDAAHNRRIIETCITALAVVPILQSSSGEATRDRALTDLILGSDPDEFLLLAPSYCEQIRHRTLNISPNNLEKLLEKLIDICDPYAYKNRVDTRLLVVRILDATSHVWMHPTNVPSPLGELARGYCQQTVGLLRARSQRCWQVQDAIIRFLDGYLAKDPEQTIWQMPVDDASPNPNLEDLPSEVLPALGNDVDIRIRFRMAATSPRLFRVGTAAGPKSMDTVYQQIRSVLSVNLEDYEAILTRLLCLGNIAISEASMRRGAYWHLLEIASFSSTYHRHLKAILQGVVDRMGLETFADLFECHASQFAYSIRQAGMDLFKFPPDLLGYRDRRECAEATFRAFTPTNLLAVGSEDEVAHGKELFTRHCQAIQISEQQGIARCFAELVSYQISFVINSSAERDPEEVMSKNMGYEKSDFREQLKRNADGIVSSILRSLGDQDVSAQGPISSAISSTDLDAAFDTFHAITQYRCSDSFQTFFPNLPAYATSIILLSLGWLRRRVKNVDSPAVTYHVLHQLFADIERTPLINEQYRLLNGLCLWIACHNEHIQEESLLRTLTLRSVSMLAQADLARGAQSLLEWCLSQYKSIPAKADYRMADVLIRISTVAHEFSQTVGNEAIVTLGADLLGWAEAQADTLCGSKSLKKQVVRALAAWPRELPAPLQAVCEEAKLSDLTSVLGDHGVSVSKFRLVRRVRDLASQHDAEEHFSTSDFWRLKACIPPPNYLVDSDINAFTSLLMLHCGRLDSIGGDRYEPDNVRTVHRGAVEPRVKPFKDYPPRVDEHLARACVVTSLRSMMDTSSASRVHVAYSTLRTLLSVSSEADPTRGCPSQIRRELQYLQTFPSPFVKKGAPDLRATLASEAMVHLARDFSAWMPRISTLLCDVLGARDQFFTPLTPVLQSDHGFAEDVLPVLVHSLLQIEFDSSSAHSVDSIRSTLSNYFSAVLSCEDTATPCYRAIINVVLHLRYFNPSREPKDALAHDRWLSVDFTLLSRCAIKCNAYTTALLFLELAPDHRSSADASNISATEQILFEIYSHIDEPDGFYGIQTEDLRNFFVKRLHHENQWDKALRYHGAVVEAGGASSSDAEGIVQALYSFGFNQLALNTMQNFSVEPSPASTESSTLAYNLGWRAETWDLPENLGNNHSGSTLYLALRAVYRERSSHAVDAVLRRAFVEEMNRLRLLGNENFTEIRHVTQNLMCLSQIRQWRSEDIQQDLTSKRLISAEWARFSALDSAFDFANIEAIMATRISLVRSVRQKEQRDQIGDLTSPFCNSLVDLEKACLLYLSEMARDVNQPQIALNSVVRAQNLERTPSSRVAQEFASVLWLMNEPKLAIKSLSSLAAAISLDKARHDAEQGMQHAVLLARLGTWSAEASMQKPSQIVSDCFGPAVELVINPTPVNTPSAGDSRASIFHQYAIFAERQYHAISKSPDALRWKLYVDRKKEEIKQRRQQMGQLNPQSKEGQTLGNELRKAQLLLRQDEDRYREQSGQRTSFLTLAVEMYARCLAASDKFDDDSPIRLCSLWLANFDNDDPKLNFVPAIELVPSHKFVFLAHQLTARLSKSDSSSSSKSQVALQRVIQRMGREHPFHSLFPLYCLRLDASLSQTSAHARRQSGRYATPAPSQLERAAAVSDVFDRIRSDPNAGERVKAVEHVCDASLEWAKYPIKPLFAKKSQPPSDITVPDNLLIRRLKDVRVPVITASTPIDPTTEYRDCVWISHYDTRYSTAGGVNLPKIIKCYGSDGHSYRQLFKGEGEDDLRQDAVMEQVFDLVNVVLRHDRETRKRKLSVRGYKVIPLAAQAGVLEFVANTTPLASWIKPAHPRYNPNDYTTDQFSKGLAGAKGEWRENPDAVIKRFIQLRQKFRPVMRHYFTEKHKTPMSWFAMRLHYSRSVATTSIVGHILGLGDRHTSNILMDNKTGEVVHIDLGIAFEQGKLLPQPERVPFRLTADMVDGLGISGTQGVFQRCAEETLRVLRDGSETILTVLEVFKYDPLHSWTASEFKIKRVQGDETAAQSTGDAFRFAIGIDMASGTTDEAADRALSTVARKLDKTLSVEYTVNELITEASDPANLALMYVGASLSSLMQCLDAQTARRLGTALVGGQEKMNSATKRPHHELMKRSTQSLQLVTNTFPCTCITT</sequence>
<dbReference type="InterPro" id="IPR003152">
    <property type="entry name" value="FATC_dom"/>
</dbReference>
<dbReference type="GO" id="GO:0106310">
    <property type="term" value="F:protein serine kinase activity"/>
    <property type="evidence" value="ECO:0007669"/>
    <property type="project" value="RHEA"/>
</dbReference>
<dbReference type="Pfam" id="PF25030">
    <property type="entry name" value="M-HEAT_ATR"/>
    <property type="match status" value="1"/>
</dbReference>
<keyword evidence="12 16" id="KW-0539">Nucleus</keyword>
<dbReference type="Gene3D" id="3.30.1010.10">
    <property type="entry name" value="Phosphatidylinositol 3-kinase Catalytic Subunit, Chain A, domain 4"/>
    <property type="match status" value="1"/>
</dbReference>
<protein>
    <recommendedName>
        <fullName evidence="5 16">Serine/threonine-protein kinase Tel1</fullName>
        <ecNumber evidence="4 16">2.7.11.1</ecNumber>
    </recommendedName>
</protein>
<proteinExistence type="inferred from homology"/>
<dbReference type="PROSITE" id="PS50290">
    <property type="entry name" value="PI3_4_KINASE_3"/>
    <property type="match status" value="1"/>
</dbReference>
<dbReference type="InterPro" id="IPR000403">
    <property type="entry name" value="PI3/4_kinase_cat_dom"/>
</dbReference>
<keyword evidence="9 16" id="KW-0227">DNA damage</keyword>
<keyword evidence="16" id="KW-0158">Chromosome</keyword>
<dbReference type="GO" id="GO:0006281">
    <property type="term" value="P:DNA repair"/>
    <property type="evidence" value="ECO:0007669"/>
    <property type="project" value="InterPro"/>
</dbReference>
<keyword evidence="8 16" id="KW-0547">Nucleotide-binding</keyword>
<evidence type="ECO:0000256" key="4">
    <source>
        <dbReference type="ARBA" id="ARBA00012513"/>
    </source>
</evidence>
<dbReference type="Pfam" id="PF02260">
    <property type="entry name" value="FATC"/>
    <property type="match status" value="1"/>
</dbReference>
<dbReference type="InterPro" id="IPR021668">
    <property type="entry name" value="TAN"/>
</dbReference>
<dbReference type="STRING" id="1328759.A0A5C2SLX6"/>
<dbReference type="SMART" id="SM01343">
    <property type="entry name" value="FATC"/>
    <property type="match status" value="1"/>
</dbReference>
<evidence type="ECO:0000256" key="17">
    <source>
        <dbReference type="SAM" id="MobiDB-lite"/>
    </source>
</evidence>
<dbReference type="GO" id="GO:0005524">
    <property type="term" value="F:ATP binding"/>
    <property type="evidence" value="ECO:0007669"/>
    <property type="project" value="UniProtKB-KW"/>
</dbReference>
<dbReference type="Pfam" id="PF00454">
    <property type="entry name" value="PI3_PI4_kinase"/>
    <property type="match status" value="1"/>
</dbReference>
<accession>A0A5C2SLX6</accession>
<evidence type="ECO:0000259" key="19">
    <source>
        <dbReference type="PROSITE" id="PS51189"/>
    </source>
</evidence>
<evidence type="ECO:0000256" key="8">
    <source>
        <dbReference type="ARBA" id="ARBA00022741"/>
    </source>
</evidence>
<feature type="domain" description="FAT" evidence="19">
    <location>
        <begin position="1980"/>
        <end position="2591"/>
    </location>
</feature>
<evidence type="ECO:0000256" key="3">
    <source>
        <dbReference type="ARBA" id="ARBA00011370"/>
    </source>
</evidence>
<comment type="catalytic activity">
    <reaction evidence="14 16">
        <text>L-threonyl-[protein] + ATP = O-phospho-L-threonyl-[protein] + ADP + H(+)</text>
        <dbReference type="Rhea" id="RHEA:46608"/>
        <dbReference type="Rhea" id="RHEA-COMP:11060"/>
        <dbReference type="Rhea" id="RHEA-COMP:11605"/>
        <dbReference type="ChEBI" id="CHEBI:15378"/>
        <dbReference type="ChEBI" id="CHEBI:30013"/>
        <dbReference type="ChEBI" id="CHEBI:30616"/>
        <dbReference type="ChEBI" id="CHEBI:61977"/>
        <dbReference type="ChEBI" id="CHEBI:456216"/>
        <dbReference type="EC" id="2.7.11.1"/>
    </reaction>
</comment>
<evidence type="ECO:0000256" key="16">
    <source>
        <dbReference type="RuleBase" id="RU365027"/>
    </source>
</evidence>
<gene>
    <name evidence="21" type="ORF">L227DRAFT_638110</name>
</gene>
<dbReference type="SMART" id="SM00146">
    <property type="entry name" value="PI3Kc"/>
    <property type="match status" value="1"/>
</dbReference>
<dbReference type="CDD" id="cd05171">
    <property type="entry name" value="PIKKc_ATM"/>
    <property type="match status" value="1"/>
</dbReference>
<evidence type="ECO:0000259" key="18">
    <source>
        <dbReference type="PROSITE" id="PS50290"/>
    </source>
</evidence>
<evidence type="ECO:0000256" key="5">
    <source>
        <dbReference type="ARBA" id="ARBA00014619"/>
    </source>
</evidence>
<dbReference type="InterPro" id="IPR016024">
    <property type="entry name" value="ARM-type_fold"/>
</dbReference>
<dbReference type="SMART" id="SM01342">
    <property type="entry name" value="TAN"/>
    <property type="match status" value="1"/>
</dbReference>
<feature type="region of interest" description="Disordered" evidence="17">
    <location>
        <begin position="185"/>
        <end position="238"/>
    </location>
</feature>
<organism evidence="21 22">
    <name type="scientific">Lentinus tigrinus ALCF2SS1-6</name>
    <dbReference type="NCBI Taxonomy" id="1328759"/>
    <lineage>
        <taxon>Eukaryota</taxon>
        <taxon>Fungi</taxon>
        <taxon>Dikarya</taxon>
        <taxon>Basidiomycota</taxon>
        <taxon>Agaricomycotina</taxon>
        <taxon>Agaricomycetes</taxon>
        <taxon>Polyporales</taxon>
        <taxon>Polyporaceae</taxon>
        <taxon>Lentinus</taxon>
    </lineage>
</organism>
<evidence type="ECO:0000259" key="20">
    <source>
        <dbReference type="PROSITE" id="PS51190"/>
    </source>
</evidence>
<dbReference type="InterPro" id="IPR011009">
    <property type="entry name" value="Kinase-like_dom_sf"/>
</dbReference>
<dbReference type="InterPro" id="IPR018936">
    <property type="entry name" value="PI3/4_kinase_CS"/>
</dbReference>
<keyword evidence="11 16" id="KW-0067">ATP-binding</keyword>
<keyword evidence="10 16" id="KW-0418">Kinase</keyword>
<evidence type="ECO:0000256" key="12">
    <source>
        <dbReference type="ARBA" id="ARBA00023242"/>
    </source>
</evidence>
<dbReference type="EMBL" id="ML122254">
    <property type="protein sequence ID" value="RPD64139.1"/>
    <property type="molecule type" value="Genomic_DNA"/>
</dbReference>
<dbReference type="InterPro" id="IPR038980">
    <property type="entry name" value="ATM_plant"/>
</dbReference>
<comment type="subcellular location">
    <subcellularLocation>
        <location evidence="16">Chromosome</location>
        <location evidence="16">Telomere</location>
    </subcellularLocation>
    <subcellularLocation>
        <location evidence="1 16">Nucleus</location>
    </subcellularLocation>
</comment>
<dbReference type="PROSITE" id="PS00916">
    <property type="entry name" value="PI3_4_KINASE_2"/>
    <property type="match status" value="1"/>
</dbReference>
<evidence type="ECO:0000256" key="10">
    <source>
        <dbReference type="ARBA" id="ARBA00022777"/>
    </source>
</evidence>
<dbReference type="GO" id="GO:0035556">
    <property type="term" value="P:intracellular signal transduction"/>
    <property type="evidence" value="ECO:0007669"/>
    <property type="project" value="UniProtKB-ARBA"/>
</dbReference>
<dbReference type="GO" id="GO:0005634">
    <property type="term" value="C:nucleus"/>
    <property type="evidence" value="ECO:0007669"/>
    <property type="project" value="UniProtKB-SubCell"/>
</dbReference>
<keyword evidence="22" id="KW-1185">Reference proteome</keyword>
<dbReference type="Proteomes" id="UP000313359">
    <property type="component" value="Unassembled WGS sequence"/>
</dbReference>
<feature type="compositionally biased region" description="Acidic residues" evidence="17">
    <location>
        <begin position="186"/>
        <end position="205"/>
    </location>
</feature>
<feature type="compositionally biased region" description="Basic residues" evidence="17">
    <location>
        <begin position="217"/>
        <end position="234"/>
    </location>
</feature>
<dbReference type="InterPro" id="IPR036940">
    <property type="entry name" value="PI3/4_kinase_cat_sf"/>
</dbReference>
<dbReference type="PANTHER" id="PTHR37079">
    <property type="entry name" value="SERINE/THREONINE-PROTEIN KINASE ATM"/>
    <property type="match status" value="1"/>
</dbReference>
<evidence type="ECO:0000313" key="22">
    <source>
        <dbReference type="Proteomes" id="UP000313359"/>
    </source>
</evidence>
<comment type="catalytic activity">
    <reaction evidence="15">
        <text>L-seryl-[protein] + ATP = O-phospho-L-seryl-[protein] + ADP + H(+)</text>
        <dbReference type="Rhea" id="RHEA:17989"/>
        <dbReference type="Rhea" id="RHEA-COMP:9863"/>
        <dbReference type="Rhea" id="RHEA-COMP:11604"/>
        <dbReference type="ChEBI" id="CHEBI:15378"/>
        <dbReference type="ChEBI" id="CHEBI:29999"/>
        <dbReference type="ChEBI" id="CHEBI:30616"/>
        <dbReference type="ChEBI" id="CHEBI:83421"/>
        <dbReference type="ChEBI" id="CHEBI:456216"/>
        <dbReference type="EC" id="2.7.11.1"/>
    </reaction>
</comment>
<keyword evidence="6 16" id="KW-0723">Serine/threonine-protein kinase</keyword>
<keyword evidence="16" id="KW-0156">Chromatin regulator</keyword>
<evidence type="ECO:0000256" key="6">
    <source>
        <dbReference type="ARBA" id="ARBA00022527"/>
    </source>
</evidence>
<evidence type="ECO:0000256" key="13">
    <source>
        <dbReference type="ARBA" id="ARBA00025079"/>
    </source>
</evidence>
<name>A0A5C2SLX6_9APHY</name>
<dbReference type="InterPro" id="IPR044107">
    <property type="entry name" value="PIKKc_ATM"/>
</dbReference>
<dbReference type="PROSITE" id="PS51189">
    <property type="entry name" value="FAT"/>
    <property type="match status" value="1"/>
</dbReference>
<dbReference type="PROSITE" id="PS51190">
    <property type="entry name" value="FATC"/>
    <property type="match status" value="1"/>
</dbReference>
<keyword evidence="7 16" id="KW-0808">Transferase</keyword>
<evidence type="ECO:0000313" key="21">
    <source>
        <dbReference type="EMBL" id="RPD64139.1"/>
    </source>
</evidence>
<comment type="similarity">
    <text evidence="2 16">Belongs to the PI3/PI4-kinase family. ATM subfamily.</text>
</comment>
<dbReference type="InterPro" id="IPR014009">
    <property type="entry name" value="PIK_FAT"/>
</dbReference>
<evidence type="ECO:0000256" key="2">
    <source>
        <dbReference type="ARBA" id="ARBA00010769"/>
    </source>
</evidence>
<dbReference type="OrthoDB" id="381190at2759"/>
<dbReference type="Gene3D" id="1.10.1070.11">
    <property type="entry name" value="Phosphatidylinositol 3-/4-kinase, catalytic domain"/>
    <property type="match status" value="1"/>
</dbReference>
<evidence type="ECO:0000256" key="14">
    <source>
        <dbReference type="ARBA" id="ARBA00047899"/>
    </source>
</evidence>
<dbReference type="GO" id="GO:0000781">
    <property type="term" value="C:chromosome, telomeric region"/>
    <property type="evidence" value="ECO:0007669"/>
    <property type="project" value="UniProtKB-SubCell"/>
</dbReference>
<feature type="domain" description="PI3K/PI4K catalytic" evidence="18">
    <location>
        <begin position="2711"/>
        <end position="3025"/>
    </location>
</feature>
<evidence type="ECO:0000256" key="1">
    <source>
        <dbReference type="ARBA" id="ARBA00004123"/>
    </source>
</evidence>
<dbReference type="EC" id="2.7.11.1" evidence="4 16"/>
<comment type="subunit">
    <text evidence="3">Associates with DNA double-strand breaks.</text>
</comment>
<dbReference type="SUPFAM" id="SSF48371">
    <property type="entry name" value="ARM repeat"/>
    <property type="match status" value="1"/>
</dbReference>
<evidence type="ECO:0000256" key="15">
    <source>
        <dbReference type="ARBA" id="ARBA00048679"/>
    </source>
</evidence>
<dbReference type="InterPro" id="IPR056802">
    <property type="entry name" value="ATR-like_M-HEAT"/>
</dbReference>
<dbReference type="SUPFAM" id="SSF56112">
    <property type="entry name" value="Protein kinase-like (PK-like)"/>
    <property type="match status" value="1"/>
</dbReference>
<evidence type="ECO:0000256" key="9">
    <source>
        <dbReference type="ARBA" id="ARBA00022763"/>
    </source>
</evidence>
<feature type="domain" description="FATC" evidence="20">
    <location>
        <begin position="3040"/>
        <end position="3074"/>
    </location>
</feature>
<reference evidence="21" key="1">
    <citation type="journal article" date="2018" name="Genome Biol. Evol.">
        <title>Genomics and development of Lentinus tigrinus, a white-rot wood-decaying mushroom with dimorphic fruiting bodies.</title>
        <authorList>
            <person name="Wu B."/>
            <person name="Xu Z."/>
            <person name="Knudson A."/>
            <person name="Carlson A."/>
            <person name="Chen N."/>
            <person name="Kovaka S."/>
            <person name="LaButti K."/>
            <person name="Lipzen A."/>
            <person name="Pennachio C."/>
            <person name="Riley R."/>
            <person name="Schakwitz W."/>
            <person name="Umezawa K."/>
            <person name="Ohm R.A."/>
            <person name="Grigoriev I.V."/>
            <person name="Nagy L.G."/>
            <person name="Gibbons J."/>
            <person name="Hibbett D."/>
        </authorList>
    </citation>
    <scope>NUCLEOTIDE SEQUENCE [LARGE SCALE GENOMIC DNA]</scope>
    <source>
        <strain evidence="21">ALCF2SS1-6</strain>
    </source>
</reference>
<dbReference type="GO" id="GO:0004674">
    <property type="term" value="F:protein serine/threonine kinase activity"/>
    <property type="evidence" value="ECO:0007669"/>
    <property type="project" value="UniProtKB-KW"/>
</dbReference>
<dbReference type="Pfam" id="PF11640">
    <property type="entry name" value="TAN"/>
    <property type="match status" value="1"/>
</dbReference>
<evidence type="ECO:0000256" key="11">
    <source>
        <dbReference type="ARBA" id="ARBA00022840"/>
    </source>
</evidence>